<sequence length="178" mass="21452">MFEGFTVPLPVVAFALAVAGWIYKIYIFKVTIRDINKIKRNSIRLAYENYLFCEANNYMPKYSVLDPEKEMEKLCKHWVIRLYTLKNASLIYSRIEDCIEKRDFLLNHSLLDKELTGSKYFNLNYYNNLILYFFLIDLLQMSYKDRIIEFTKFDNDNSYLYCRENGYFKDYLSLNNKS</sequence>
<gene>
    <name evidence="2" type="ORF">BCT23_19930</name>
</gene>
<dbReference type="RefSeq" id="WP_102391400.1">
    <property type="nucleotide sequence ID" value="NZ_MDAL01000030.1"/>
</dbReference>
<name>A0A2N7L8B8_9GAMM</name>
<accession>A0A2N7L8B8</accession>
<reference evidence="3" key="1">
    <citation type="submission" date="2016-07" db="EMBL/GenBank/DDBJ databases">
        <title>Nontailed viruses are major unrecognized killers of bacteria in the ocean.</title>
        <authorList>
            <person name="Kauffman K."/>
            <person name="Hussain F."/>
            <person name="Yang J."/>
            <person name="Arevalo P."/>
            <person name="Brown J."/>
            <person name="Cutler M."/>
            <person name="Kelly L."/>
            <person name="Polz M.F."/>
        </authorList>
    </citation>
    <scope>NUCLEOTIDE SEQUENCE [LARGE SCALE GENOMIC DNA]</scope>
    <source>
        <strain evidence="3">10N.261.45.A10</strain>
    </source>
</reference>
<feature type="transmembrane region" description="Helical" evidence="1">
    <location>
        <begin position="12"/>
        <end position="32"/>
    </location>
</feature>
<dbReference type="Proteomes" id="UP000235387">
    <property type="component" value="Unassembled WGS sequence"/>
</dbReference>
<keyword evidence="1" id="KW-1133">Transmembrane helix</keyword>
<organism evidence="2 3">
    <name type="scientific">Enterovibrio norvegicus</name>
    <dbReference type="NCBI Taxonomy" id="188144"/>
    <lineage>
        <taxon>Bacteria</taxon>
        <taxon>Pseudomonadati</taxon>
        <taxon>Pseudomonadota</taxon>
        <taxon>Gammaproteobacteria</taxon>
        <taxon>Vibrionales</taxon>
        <taxon>Vibrionaceae</taxon>
        <taxon>Enterovibrio</taxon>
    </lineage>
</organism>
<proteinExistence type="predicted"/>
<evidence type="ECO:0000256" key="1">
    <source>
        <dbReference type="SAM" id="Phobius"/>
    </source>
</evidence>
<dbReference type="AlphaFoldDB" id="A0A2N7L8B8"/>
<dbReference type="EMBL" id="MDAL01000030">
    <property type="protein sequence ID" value="PMN90426.1"/>
    <property type="molecule type" value="Genomic_DNA"/>
</dbReference>
<evidence type="ECO:0000313" key="3">
    <source>
        <dbReference type="Proteomes" id="UP000235387"/>
    </source>
</evidence>
<protein>
    <submittedName>
        <fullName evidence="2">Uncharacterized protein</fullName>
    </submittedName>
</protein>
<comment type="caution">
    <text evidence="2">The sequence shown here is derived from an EMBL/GenBank/DDBJ whole genome shotgun (WGS) entry which is preliminary data.</text>
</comment>
<keyword evidence="1" id="KW-0812">Transmembrane</keyword>
<evidence type="ECO:0000313" key="2">
    <source>
        <dbReference type="EMBL" id="PMN90426.1"/>
    </source>
</evidence>
<keyword evidence="1" id="KW-0472">Membrane</keyword>